<reference evidence="2 3" key="1">
    <citation type="submission" date="2019-11" db="EMBL/GenBank/DDBJ databases">
        <title>Whole genome sequence of Oryza granulata.</title>
        <authorList>
            <person name="Li W."/>
        </authorList>
    </citation>
    <scope>NUCLEOTIDE SEQUENCE [LARGE SCALE GENOMIC DNA]</scope>
    <source>
        <strain evidence="3">cv. Menghai</strain>
        <tissue evidence="2">Leaf</tissue>
    </source>
</reference>
<feature type="compositionally biased region" description="Basic residues" evidence="1">
    <location>
        <begin position="71"/>
        <end position="81"/>
    </location>
</feature>
<evidence type="ECO:0000313" key="2">
    <source>
        <dbReference type="EMBL" id="KAF0911745.1"/>
    </source>
</evidence>
<keyword evidence="3" id="KW-1185">Reference proteome</keyword>
<evidence type="ECO:0000256" key="1">
    <source>
        <dbReference type="SAM" id="MobiDB-lite"/>
    </source>
</evidence>
<dbReference type="Proteomes" id="UP000479710">
    <property type="component" value="Unassembled WGS sequence"/>
</dbReference>
<comment type="caution">
    <text evidence="2">The sequence shown here is derived from an EMBL/GenBank/DDBJ whole genome shotgun (WGS) entry which is preliminary data.</text>
</comment>
<accession>A0A6G1DG02</accession>
<dbReference type="AlphaFoldDB" id="A0A6G1DG02"/>
<name>A0A6G1DG02_9ORYZ</name>
<organism evidence="2 3">
    <name type="scientific">Oryza meyeriana var. granulata</name>
    <dbReference type="NCBI Taxonomy" id="110450"/>
    <lineage>
        <taxon>Eukaryota</taxon>
        <taxon>Viridiplantae</taxon>
        <taxon>Streptophyta</taxon>
        <taxon>Embryophyta</taxon>
        <taxon>Tracheophyta</taxon>
        <taxon>Spermatophyta</taxon>
        <taxon>Magnoliopsida</taxon>
        <taxon>Liliopsida</taxon>
        <taxon>Poales</taxon>
        <taxon>Poaceae</taxon>
        <taxon>BOP clade</taxon>
        <taxon>Oryzoideae</taxon>
        <taxon>Oryzeae</taxon>
        <taxon>Oryzinae</taxon>
        <taxon>Oryza</taxon>
        <taxon>Oryza meyeriana</taxon>
    </lineage>
</organism>
<evidence type="ECO:0000313" key="3">
    <source>
        <dbReference type="Proteomes" id="UP000479710"/>
    </source>
</evidence>
<gene>
    <name evidence="2" type="ORF">E2562_011741</name>
</gene>
<sequence>MPEQAACRTPTLWLHTTPCQPSCANSAMPILCAPPRSPGQMTNHRHPLTAGRKNIDIEASFDSPSGQPYHLARHHPCRAPK</sequence>
<dbReference type="EMBL" id="SPHZ02000006">
    <property type="protein sequence ID" value="KAF0911745.1"/>
    <property type="molecule type" value="Genomic_DNA"/>
</dbReference>
<feature type="region of interest" description="Disordered" evidence="1">
    <location>
        <begin position="58"/>
        <end position="81"/>
    </location>
</feature>
<proteinExistence type="predicted"/>
<protein>
    <submittedName>
        <fullName evidence="2">Uncharacterized protein</fullName>
    </submittedName>
</protein>